<sequence>MMLPPVLVYMTKQCHKTYMCFHLSSNYINTTTAPSNIIKLNGAPNLR</sequence>
<reference evidence="1" key="2">
    <citation type="journal article" date="2015" name="Data Brief">
        <title>Shoot transcriptome of the giant reed, Arundo donax.</title>
        <authorList>
            <person name="Barrero R.A."/>
            <person name="Guerrero F.D."/>
            <person name="Moolhuijzen P."/>
            <person name="Goolsby J.A."/>
            <person name="Tidwell J."/>
            <person name="Bellgard S.E."/>
            <person name="Bellgard M.I."/>
        </authorList>
    </citation>
    <scope>NUCLEOTIDE SEQUENCE</scope>
    <source>
        <tissue evidence="1">Shoot tissue taken approximately 20 cm above the soil surface</tissue>
    </source>
</reference>
<proteinExistence type="predicted"/>
<name>A0A0A9GG44_ARUDO</name>
<dbReference type="EMBL" id="GBRH01173836">
    <property type="protein sequence ID" value="JAE24060.1"/>
    <property type="molecule type" value="Transcribed_RNA"/>
</dbReference>
<evidence type="ECO:0000313" key="1">
    <source>
        <dbReference type="EMBL" id="JAE24060.1"/>
    </source>
</evidence>
<reference evidence="1" key="1">
    <citation type="submission" date="2014-09" db="EMBL/GenBank/DDBJ databases">
        <authorList>
            <person name="Magalhaes I.L.F."/>
            <person name="Oliveira U."/>
            <person name="Santos F.R."/>
            <person name="Vidigal T.H.D.A."/>
            <person name="Brescovit A.D."/>
            <person name="Santos A.J."/>
        </authorList>
    </citation>
    <scope>NUCLEOTIDE SEQUENCE</scope>
    <source>
        <tissue evidence="1">Shoot tissue taken approximately 20 cm above the soil surface</tissue>
    </source>
</reference>
<organism evidence="1">
    <name type="scientific">Arundo donax</name>
    <name type="common">Giant reed</name>
    <name type="synonym">Donax arundinaceus</name>
    <dbReference type="NCBI Taxonomy" id="35708"/>
    <lineage>
        <taxon>Eukaryota</taxon>
        <taxon>Viridiplantae</taxon>
        <taxon>Streptophyta</taxon>
        <taxon>Embryophyta</taxon>
        <taxon>Tracheophyta</taxon>
        <taxon>Spermatophyta</taxon>
        <taxon>Magnoliopsida</taxon>
        <taxon>Liliopsida</taxon>
        <taxon>Poales</taxon>
        <taxon>Poaceae</taxon>
        <taxon>PACMAD clade</taxon>
        <taxon>Arundinoideae</taxon>
        <taxon>Arundineae</taxon>
        <taxon>Arundo</taxon>
    </lineage>
</organism>
<protein>
    <submittedName>
        <fullName evidence="1">Uncharacterized protein</fullName>
    </submittedName>
</protein>
<accession>A0A0A9GG44</accession>
<dbReference type="AlphaFoldDB" id="A0A0A9GG44"/>